<comment type="caution">
    <text evidence="1">The sequence shown here is derived from an EMBL/GenBank/DDBJ whole genome shotgun (WGS) entry which is preliminary data.</text>
</comment>
<dbReference type="RefSeq" id="WP_043527181.1">
    <property type="nucleotide sequence ID" value="NZ_BAABKU010000027.1"/>
</dbReference>
<evidence type="ECO:0008006" key="3">
    <source>
        <dbReference type="Google" id="ProtNLM"/>
    </source>
</evidence>
<evidence type="ECO:0000313" key="1">
    <source>
        <dbReference type="EMBL" id="KHD75508.1"/>
    </source>
</evidence>
<proteinExistence type="predicted"/>
<accession>A0A0A6UKB2</accession>
<reference evidence="1" key="1">
    <citation type="submission" date="2014-10" db="EMBL/GenBank/DDBJ databases">
        <title>Draft genome sequence of Actinoplanes utahensis NRRL 12052.</title>
        <authorList>
            <person name="Velasco-Bucheli B."/>
            <person name="del Cerro C."/>
            <person name="Hormigo D."/>
            <person name="Garcia J.L."/>
            <person name="Acebal C."/>
            <person name="Arroyo M."/>
            <person name="de la Mata I."/>
        </authorList>
    </citation>
    <scope>NUCLEOTIDE SEQUENCE [LARGE SCALE GENOMIC DNA]</scope>
    <source>
        <strain evidence="1">NRRL 12052</strain>
    </source>
</reference>
<dbReference type="Pfam" id="PF08843">
    <property type="entry name" value="AbiEii"/>
    <property type="match status" value="1"/>
</dbReference>
<dbReference type="AlphaFoldDB" id="A0A0A6UKB2"/>
<dbReference type="InterPro" id="IPR014942">
    <property type="entry name" value="AbiEii"/>
</dbReference>
<evidence type="ECO:0000313" key="2">
    <source>
        <dbReference type="Proteomes" id="UP000054537"/>
    </source>
</evidence>
<gene>
    <name evidence="1" type="ORF">MB27_22015</name>
</gene>
<name>A0A0A6UKB2_ACTUT</name>
<dbReference type="STRING" id="1869.MB27_22015"/>
<dbReference type="EMBL" id="JRTT01000026">
    <property type="protein sequence ID" value="KHD75508.1"/>
    <property type="molecule type" value="Genomic_DNA"/>
</dbReference>
<sequence length="218" mass="23378">MTGPIDAFHLQVARIALSVADRFGFALGGGLALILHGIVSRPTEDVDVFGDEDCSVVAATAAVVAALRDAGISVEQVEASSEIVDGLDYVMSELVAYRPQPDAGAVRLSLGHLSRTREPVLLDIGRVMALDDLIAWKVAALVNRAEIRDFVDVAAFLPGRSPGTLLDLARTVDPGLFDEDVAAAGRRLDETPDRAFTAYGLDPAQVARLRTRFQDWPR</sequence>
<organism evidence="1 2">
    <name type="scientific">Actinoplanes utahensis</name>
    <dbReference type="NCBI Taxonomy" id="1869"/>
    <lineage>
        <taxon>Bacteria</taxon>
        <taxon>Bacillati</taxon>
        <taxon>Actinomycetota</taxon>
        <taxon>Actinomycetes</taxon>
        <taxon>Micromonosporales</taxon>
        <taxon>Micromonosporaceae</taxon>
        <taxon>Actinoplanes</taxon>
    </lineage>
</organism>
<dbReference type="eggNOG" id="ENOG5033A88">
    <property type="taxonomic scope" value="Bacteria"/>
</dbReference>
<dbReference type="Proteomes" id="UP000054537">
    <property type="component" value="Unassembled WGS sequence"/>
</dbReference>
<protein>
    <recommendedName>
        <fullName evidence="3">Nucleotidyl transferase AbiEii toxin, Type IV TA system</fullName>
    </recommendedName>
</protein>
<keyword evidence="2" id="KW-1185">Reference proteome</keyword>
<dbReference type="OrthoDB" id="3870258at2"/>